<proteinExistence type="predicted"/>
<evidence type="ECO:0000313" key="4">
    <source>
        <dbReference type="Proteomes" id="UP000001307"/>
    </source>
</evidence>
<dbReference type="EMBL" id="FN655408">
    <property type="protein sequence ID" value="CBY39046.1"/>
    <property type="molecule type" value="Genomic_DNA"/>
</dbReference>
<gene>
    <name evidence="1" type="ORF">GSOID_T00002367001</name>
    <name evidence="2" type="ORF">GSOID_T00019589001</name>
    <name evidence="3" type="ORF">GSOID_T00019865001</name>
</gene>
<sequence>MFDEQEYRLFDETIECIRKFNLNVSDSDDAYDMDGDDIQEKIEDTFRRVKIDDVVAKIMTVLTSRKSHTPEQFSSAVNYFSFIVDFYHDYAPTMKDIDEFAMMLVKKYNFNVTVLKACYLEYLVDGKKDEHGFPDIADDIETKSIQKLLEVVYKIMDCMNENFTINLIETDILNSLMKIMALPRTDPKNIDKDPPVLHFLGAVLGVIYMAINCSWERSQKILADNQFQFAVWKMMDYKHECREDDLIKLRSSCIVALLLDEKTKMQIFEETTKMFISRMEEFEQMSNEQRNDALKDAARNFVNEEAKKGQEDLSFYTKGIDLKEMNLDGI</sequence>
<evidence type="ECO:0000313" key="3">
    <source>
        <dbReference type="EMBL" id="CBY39306.1"/>
    </source>
</evidence>
<keyword evidence="4" id="KW-1185">Reference proteome</keyword>
<reference evidence="1" key="1">
    <citation type="journal article" date="2010" name="Science">
        <title>Plasticity of animal genome architecture unmasked by rapid evolution of a pelagic tunicate.</title>
        <authorList>
            <person name="Denoeud F."/>
            <person name="Henriet S."/>
            <person name="Mungpakdee S."/>
            <person name="Aury J.M."/>
            <person name="Da Silva C."/>
            <person name="Brinkmann H."/>
            <person name="Mikhaleva J."/>
            <person name="Olsen L.C."/>
            <person name="Jubin C."/>
            <person name="Canestro C."/>
            <person name="Bouquet J.M."/>
            <person name="Danks G."/>
            <person name="Poulain J."/>
            <person name="Campsteijn C."/>
            <person name="Adamski M."/>
            <person name="Cross I."/>
            <person name="Yadetie F."/>
            <person name="Muffato M."/>
            <person name="Louis A."/>
            <person name="Butcher S."/>
            <person name="Tsagkogeorga G."/>
            <person name="Konrad A."/>
            <person name="Singh S."/>
            <person name="Jensen M.F."/>
            <person name="Cong E.H."/>
            <person name="Eikeseth-Otteraa H."/>
            <person name="Noel B."/>
            <person name="Anthouard V."/>
            <person name="Porcel B.M."/>
            <person name="Kachouri-Lafond R."/>
            <person name="Nishino A."/>
            <person name="Ugolini M."/>
            <person name="Chourrout P."/>
            <person name="Nishida H."/>
            <person name="Aasland R."/>
            <person name="Huzurbazar S."/>
            <person name="Westhof E."/>
            <person name="Delsuc F."/>
            <person name="Lehrach H."/>
            <person name="Reinhardt R."/>
            <person name="Weissenbach J."/>
            <person name="Roy S.W."/>
            <person name="Artiguenave F."/>
            <person name="Postlethwait J.H."/>
            <person name="Manak J.R."/>
            <person name="Thompson E.M."/>
            <person name="Jaillon O."/>
            <person name="Du Pasquier L."/>
            <person name="Boudinot P."/>
            <person name="Liberles D.A."/>
            <person name="Volff J.N."/>
            <person name="Philippe H."/>
            <person name="Lenhard B."/>
            <person name="Roest Crollius H."/>
            <person name="Wincker P."/>
            <person name="Chourrout D."/>
        </authorList>
    </citation>
    <scope>NUCLEOTIDE SEQUENCE [LARGE SCALE GENOMIC DNA]</scope>
</reference>
<protein>
    <submittedName>
        <fullName evidence="1">Uncharacterized protein</fullName>
    </submittedName>
</protein>
<dbReference type="InParanoid" id="E4X5D4"/>
<dbReference type="EMBL" id="FN655493">
    <property type="protein sequence ID" value="CBY39306.1"/>
    <property type="molecule type" value="Genomic_DNA"/>
</dbReference>
<dbReference type="Proteomes" id="UP000011014">
    <property type="component" value="Unassembled WGS sequence"/>
</dbReference>
<evidence type="ECO:0000313" key="2">
    <source>
        <dbReference type="EMBL" id="CBY39046.1"/>
    </source>
</evidence>
<name>E4X5D4_OIKDI</name>
<dbReference type="Proteomes" id="UP000001307">
    <property type="component" value="Unassembled WGS sequence"/>
</dbReference>
<organism evidence="1">
    <name type="scientific">Oikopleura dioica</name>
    <name type="common">Tunicate</name>
    <dbReference type="NCBI Taxonomy" id="34765"/>
    <lineage>
        <taxon>Eukaryota</taxon>
        <taxon>Metazoa</taxon>
        <taxon>Chordata</taxon>
        <taxon>Tunicata</taxon>
        <taxon>Appendicularia</taxon>
        <taxon>Copelata</taxon>
        <taxon>Oikopleuridae</taxon>
        <taxon>Oikopleura</taxon>
    </lineage>
</organism>
<evidence type="ECO:0000313" key="1">
    <source>
        <dbReference type="EMBL" id="CBY18503.1"/>
    </source>
</evidence>
<dbReference type="OrthoDB" id="10335724at2759"/>
<accession>E4X5D4</accession>
<dbReference type="AlphaFoldDB" id="E4X5D4"/>
<dbReference type="EMBL" id="FN653025">
    <property type="protein sequence ID" value="CBY18503.1"/>
    <property type="molecule type" value="Genomic_DNA"/>
</dbReference>